<feature type="compositionally biased region" description="Low complexity" evidence="1">
    <location>
        <begin position="215"/>
        <end position="224"/>
    </location>
</feature>
<evidence type="ECO:0000259" key="4">
    <source>
        <dbReference type="PROSITE" id="PS50234"/>
    </source>
</evidence>
<gene>
    <name evidence="6" type="ORF">MJ923_07560</name>
</gene>
<dbReference type="Proteomes" id="UP001297581">
    <property type="component" value="Unassembled WGS sequence"/>
</dbReference>
<accession>A0AAJ1BG40</accession>
<keyword evidence="2" id="KW-0472">Membrane</keyword>
<name>A0AAJ1BG40_9GAMM</name>
<comment type="caution">
    <text evidence="6">The sequence shown here is derived from an EMBL/GenBank/DDBJ whole genome shotgun (WGS) entry which is preliminary data.</text>
</comment>
<organism evidence="6 7">
    <name type="scientific">Shewanella zhuhaiensis</name>
    <dbReference type="NCBI Taxonomy" id="2919576"/>
    <lineage>
        <taxon>Bacteria</taxon>
        <taxon>Pseudomonadati</taxon>
        <taxon>Pseudomonadota</taxon>
        <taxon>Gammaproteobacteria</taxon>
        <taxon>Alteromonadales</taxon>
        <taxon>Shewanellaceae</taxon>
        <taxon>Shewanella</taxon>
    </lineage>
</organism>
<dbReference type="InterPro" id="IPR036465">
    <property type="entry name" value="vWFA_dom_sf"/>
</dbReference>
<dbReference type="PANTHER" id="PTHR45737">
    <property type="entry name" value="VON WILLEBRAND FACTOR A DOMAIN-CONTAINING PROTEIN 5A"/>
    <property type="match status" value="1"/>
</dbReference>
<keyword evidence="2" id="KW-0812">Transmembrane</keyword>
<keyword evidence="2" id="KW-1133">Transmembrane helix</keyword>
<dbReference type="SMART" id="SM00609">
    <property type="entry name" value="VIT"/>
    <property type="match status" value="1"/>
</dbReference>
<proteinExistence type="predicted"/>
<keyword evidence="7" id="KW-1185">Reference proteome</keyword>
<dbReference type="NCBIfam" id="TIGR03788">
    <property type="entry name" value="marine_srt_targ"/>
    <property type="match status" value="1"/>
</dbReference>
<dbReference type="AlphaFoldDB" id="A0AAJ1BG40"/>
<dbReference type="PROSITE" id="PS51468">
    <property type="entry name" value="VIT"/>
    <property type="match status" value="1"/>
</dbReference>
<evidence type="ECO:0000256" key="2">
    <source>
        <dbReference type="SAM" id="Phobius"/>
    </source>
</evidence>
<dbReference type="InterPro" id="IPR002035">
    <property type="entry name" value="VWF_A"/>
</dbReference>
<dbReference type="SUPFAM" id="SSF53300">
    <property type="entry name" value="vWA-like"/>
    <property type="match status" value="1"/>
</dbReference>
<dbReference type="PROSITE" id="PS50234">
    <property type="entry name" value="VWFA"/>
    <property type="match status" value="1"/>
</dbReference>
<feature type="signal peptide" evidence="3">
    <location>
        <begin position="1"/>
        <end position="29"/>
    </location>
</feature>
<dbReference type="RefSeq" id="WP_240590557.1">
    <property type="nucleotide sequence ID" value="NZ_JAKUDL010000002.1"/>
</dbReference>
<dbReference type="SMART" id="SM00327">
    <property type="entry name" value="VWA"/>
    <property type="match status" value="1"/>
</dbReference>
<feature type="chain" id="PRO_5042535605" evidence="3">
    <location>
        <begin position="30"/>
        <end position="723"/>
    </location>
</feature>
<evidence type="ECO:0000256" key="3">
    <source>
        <dbReference type="SAM" id="SignalP"/>
    </source>
</evidence>
<evidence type="ECO:0000313" key="6">
    <source>
        <dbReference type="EMBL" id="MCH4294159.1"/>
    </source>
</evidence>
<feature type="region of interest" description="Disordered" evidence="1">
    <location>
        <begin position="212"/>
        <end position="241"/>
    </location>
</feature>
<feature type="domain" description="VWFA" evidence="4">
    <location>
        <begin position="359"/>
        <end position="531"/>
    </location>
</feature>
<evidence type="ECO:0000256" key="1">
    <source>
        <dbReference type="SAM" id="MobiDB-lite"/>
    </source>
</evidence>
<evidence type="ECO:0000259" key="5">
    <source>
        <dbReference type="PROSITE" id="PS51468"/>
    </source>
</evidence>
<keyword evidence="3" id="KW-0732">Signal</keyword>
<reference evidence="6 7" key="1">
    <citation type="submission" date="2022-02" db="EMBL/GenBank/DDBJ databases">
        <title>The genome sequence of Shewanella sp. 3B26.</title>
        <authorList>
            <person name="Du J."/>
        </authorList>
    </citation>
    <scope>NUCLEOTIDE SEQUENCE [LARGE SCALE GENOMIC DNA]</scope>
    <source>
        <strain evidence="6 7">3B26</strain>
    </source>
</reference>
<dbReference type="InterPro" id="IPR022440">
    <property type="entry name" value="CHP03788"/>
</dbReference>
<dbReference type="Gene3D" id="3.40.50.410">
    <property type="entry name" value="von Willebrand factor, type A domain"/>
    <property type="match status" value="1"/>
</dbReference>
<sequence>MNMVKRGAAAGIRASICTLALGFTAFGSASQSTTAAQAAGGEIIGIGQGYVSPAAATPPAPGQGGELVFEQGGKEAAQLALSTNVDLKVSAFVSRVTLSQTFVNQSGEPINGSYRFALPPNAAVSGMRLAIGERILEGDIQEKRTAERTFNQARQQGKRASLVSHSESNLFTTRIANFLPGETLTVSIDYQEVLKPREGRLELRIPTAQTPRYGASVASDSADAAPRRLHPDSAPALDTPNGFWPHESPQSELARVAMPKVALNASILGFNLGQIDSPNHSLCEQSFREGGWQLSLCPDADADRDMVLGWSVNEGSSAVADFLVQRGYSYPAEAQEDISHGLVAFMPPQPAMAARLPRELILVIDTSGSMSGDSMTQARSALLHALGGLRPEDSFNIIAFSNQARPLWSVARPASAVNLGMAQQFVRGLEANGGTEMAQALELALDGRETDESGRLRQVLFITDGAVNGEDALFALIERRLGHSRLFPVAIGSAPNGYFMTRAAMAGRGTFTFIGHGGEVSDKMSGLLGRIEHPVISNLTVTWQDGREVKGFVQKLSDLYAGEALMLSLKAAPGELMPLIVRGNTDGQPWERTLSPRPVPAASGLDLTYAKARVDALAAEAMTNDARRDATVALGLEYHLVTAHTSLVAVDKTPVTDGNARNVRLAEATPHGWQGGRLPQTATSSLGYLLAGIMCLLLALLGTLGGPDKLGSLSIRGRCHDAI</sequence>
<dbReference type="EMBL" id="JAKUDL010000002">
    <property type="protein sequence ID" value="MCH4294159.1"/>
    <property type="molecule type" value="Genomic_DNA"/>
</dbReference>
<dbReference type="Pfam" id="PF08487">
    <property type="entry name" value="VIT"/>
    <property type="match status" value="1"/>
</dbReference>
<evidence type="ECO:0000313" key="7">
    <source>
        <dbReference type="Proteomes" id="UP001297581"/>
    </source>
</evidence>
<dbReference type="Pfam" id="PF13768">
    <property type="entry name" value="VWA_3"/>
    <property type="match status" value="1"/>
</dbReference>
<dbReference type="PANTHER" id="PTHR45737:SF6">
    <property type="entry name" value="VON WILLEBRAND FACTOR A DOMAIN-CONTAINING PROTEIN 5A"/>
    <property type="match status" value="1"/>
</dbReference>
<feature type="transmembrane region" description="Helical" evidence="2">
    <location>
        <begin position="686"/>
        <end position="706"/>
    </location>
</feature>
<feature type="domain" description="VIT" evidence="5">
    <location>
        <begin position="64"/>
        <end position="192"/>
    </location>
</feature>
<protein>
    <submittedName>
        <fullName evidence="6">Marine proteobacterial sortase target protein</fullName>
    </submittedName>
</protein>
<dbReference type="InterPro" id="IPR013694">
    <property type="entry name" value="VIT"/>
</dbReference>